<keyword evidence="12" id="KW-0902">Two-component regulatory system</keyword>
<feature type="domain" description="Histidine kinase" evidence="17">
    <location>
        <begin position="710"/>
        <end position="933"/>
    </location>
</feature>
<dbReference type="InterPro" id="IPR011006">
    <property type="entry name" value="CheY-like_superfamily"/>
</dbReference>
<organism evidence="23 24">
    <name type="scientific">Colwellia asteriadis</name>
    <dbReference type="NCBI Taxonomy" id="517723"/>
    <lineage>
        <taxon>Bacteria</taxon>
        <taxon>Pseudomonadati</taxon>
        <taxon>Pseudomonadota</taxon>
        <taxon>Gammaproteobacteria</taxon>
        <taxon>Alteromonadales</taxon>
        <taxon>Colwelliaceae</taxon>
        <taxon>Colwellia</taxon>
    </lineage>
</organism>
<comment type="caution">
    <text evidence="23">The sequence shown here is derived from an EMBL/GenBank/DDBJ whole genome shotgun (WGS) entry which is preliminary data.</text>
</comment>
<evidence type="ECO:0000259" key="20">
    <source>
        <dbReference type="PROSITE" id="PS50113"/>
    </source>
</evidence>
<dbReference type="Gene3D" id="3.30.450.20">
    <property type="entry name" value="PAS domain"/>
    <property type="match status" value="3"/>
</dbReference>
<dbReference type="PRINTS" id="PR00344">
    <property type="entry name" value="BCTRLSENSOR"/>
</dbReference>
<dbReference type="PROSITE" id="PS50894">
    <property type="entry name" value="HPT"/>
    <property type="match status" value="1"/>
</dbReference>
<keyword evidence="4" id="KW-1003">Cell membrane</keyword>
<dbReference type="Gene3D" id="3.30.565.10">
    <property type="entry name" value="Histidine kinase-like ATPase, C-terminal domain"/>
    <property type="match status" value="1"/>
</dbReference>
<evidence type="ECO:0000256" key="3">
    <source>
        <dbReference type="ARBA" id="ARBA00012438"/>
    </source>
</evidence>
<evidence type="ECO:0000256" key="11">
    <source>
        <dbReference type="ARBA" id="ARBA00022989"/>
    </source>
</evidence>
<feature type="domain" description="PAC" evidence="20">
    <location>
        <begin position="640"/>
        <end position="692"/>
    </location>
</feature>
<evidence type="ECO:0000313" key="23">
    <source>
        <dbReference type="EMBL" id="GAA0816588.1"/>
    </source>
</evidence>
<evidence type="ECO:0000256" key="15">
    <source>
        <dbReference type="PROSITE-ProRule" id="PRU00169"/>
    </source>
</evidence>
<feature type="transmembrane region" description="Helical" evidence="16">
    <location>
        <begin position="347"/>
        <end position="365"/>
    </location>
</feature>
<keyword evidence="5 15" id="KW-0597">Phosphoprotein</keyword>
<dbReference type="InterPro" id="IPR001789">
    <property type="entry name" value="Sig_transdc_resp-reg_receiver"/>
</dbReference>
<dbReference type="NCBIfam" id="TIGR00229">
    <property type="entry name" value="sensory_box"/>
    <property type="match status" value="2"/>
</dbReference>
<evidence type="ECO:0000256" key="5">
    <source>
        <dbReference type="ARBA" id="ARBA00022553"/>
    </source>
</evidence>
<dbReference type="InterPro" id="IPR004358">
    <property type="entry name" value="Sig_transdc_His_kin-like_C"/>
</dbReference>
<dbReference type="EC" id="2.7.13.3" evidence="3"/>
<keyword evidence="8" id="KW-0547">Nucleotide-binding</keyword>
<dbReference type="InterPro" id="IPR000014">
    <property type="entry name" value="PAS"/>
</dbReference>
<dbReference type="Pfam" id="PF01627">
    <property type="entry name" value="Hpt"/>
    <property type="match status" value="1"/>
</dbReference>
<evidence type="ECO:0000256" key="7">
    <source>
        <dbReference type="ARBA" id="ARBA00022692"/>
    </source>
</evidence>
<evidence type="ECO:0000256" key="10">
    <source>
        <dbReference type="ARBA" id="ARBA00022840"/>
    </source>
</evidence>
<dbReference type="InterPro" id="IPR008207">
    <property type="entry name" value="Sig_transdc_His_kin_Hpt_dom"/>
</dbReference>
<dbReference type="InterPro" id="IPR000700">
    <property type="entry name" value="PAS-assoc_C"/>
</dbReference>
<feature type="domain" description="HPt" evidence="22">
    <location>
        <begin position="1323"/>
        <end position="1416"/>
    </location>
</feature>
<evidence type="ECO:0000259" key="21">
    <source>
        <dbReference type="PROSITE" id="PS50885"/>
    </source>
</evidence>
<evidence type="ECO:0000259" key="18">
    <source>
        <dbReference type="PROSITE" id="PS50110"/>
    </source>
</evidence>
<dbReference type="PROSITE" id="PS50113">
    <property type="entry name" value="PAC"/>
    <property type="match status" value="1"/>
</dbReference>
<dbReference type="SUPFAM" id="SSF103190">
    <property type="entry name" value="Sensory domain-like"/>
    <property type="match status" value="1"/>
</dbReference>
<proteinExistence type="predicted"/>
<dbReference type="InterPro" id="IPR003660">
    <property type="entry name" value="HAMP_dom"/>
</dbReference>
<dbReference type="Gene3D" id="3.40.50.2300">
    <property type="match status" value="2"/>
</dbReference>
<evidence type="ECO:0000256" key="13">
    <source>
        <dbReference type="ARBA" id="ARBA00023136"/>
    </source>
</evidence>
<dbReference type="EMBL" id="BAAAFA010000005">
    <property type="protein sequence ID" value="GAA0816588.1"/>
    <property type="molecule type" value="Genomic_DNA"/>
</dbReference>
<keyword evidence="9" id="KW-0418">Kinase</keyword>
<evidence type="ECO:0000256" key="9">
    <source>
        <dbReference type="ARBA" id="ARBA00022777"/>
    </source>
</evidence>
<dbReference type="InterPro" id="IPR013655">
    <property type="entry name" value="PAS_fold_3"/>
</dbReference>
<accession>A0ABN1L6I0</accession>
<evidence type="ECO:0000256" key="12">
    <source>
        <dbReference type="ARBA" id="ARBA00023012"/>
    </source>
</evidence>
<feature type="transmembrane region" description="Helical" evidence="16">
    <location>
        <begin position="30"/>
        <end position="51"/>
    </location>
</feature>
<dbReference type="Pfam" id="PF08447">
    <property type="entry name" value="PAS_3"/>
    <property type="match status" value="1"/>
</dbReference>
<feature type="modified residue" description="4-aspartylphosphate" evidence="15">
    <location>
        <position position="1178"/>
    </location>
</feature>
<dbReference type="Pfam" id="PF00989">
    <property type="entry name" value="PAS"/>
    <property type="match status" value="1"/>
</dbReference>
<feature type="domain" description="Response regulatory" evidence="18">
    <location>
        <begin position="1125"/>
        <end position="1248"/>
    </location>
</feature>
<dbReference type="InterPro" id="IPR035965">
    <property type="entry name" value="PAS-like_dom_sf"/>
</dbReference>
<feature type="modified residue" description="Phosphohistidine" evidence="14">
    <location>
        <position position="1362"/>
    </location>
</feature>
<dbReference type="InterPro" id="IPR013767">
    <property type="entry name" value="PAS_fold"/>
</dbReference>
<keyword evidence="6" id="KW-0808">Transferase</keyword>
<dbReference type="SUPFAM" id="SSF55874">
    <property type="entry name" value="ATPase domain of HSP90 chaperone/DNA topoisomerase II/histidine kinase"/>
    <property type="match status" value="1"/>
</dbReference>
<keyword evidence="24" id="KW-1185">Reference proteome</keyword>
<dbReference type="Pfam" id="PF00512">
    <property type="entry name" value="HisKA"/>
    <property type="match status" value="1"/>
</dbReference>
<dbReference type="Gene3D" id="1.20.120.160">
    <property type="entry name" value="HPT domain"/>
    <property type="match status" value="1"/>
</dbReference>
<evidence type="ECO:0000256" key="8">
    <source>
        <dbReference type="ARBA" id="ARBA00022741"/>
    </source>
</evidence>
<dbReference type="Pfam" id="PF00072">
    <property type="entry name" value="Response_reg"/>
    <property type="match status" value="2"/>
</dbReference>
<dbReference type="CDD" id="cd00082">
    <property type="entry name" value="HisKA"/>
    <property type="match status" value="1"/>
</dbReference>
<dbReference type="Proteomes" id="UP001500021">
    <property type="component" value="Unassembled WGS sequence"/>
</dbReference>
<protein>
    <recommendedName>
        <fullName evidence="3">histidine kinase</fullName>
        <ecNumber evidence="3">2.7.13.3</ecNumber>
    </recommendedName>
</protein>
<dbReference type="PROSITE" id="PS50112">
    <property type="entry name" value="PAS"/>
    <property type="match status" value="2"/>
</dbReference>
<feature type="domain" description="PAS" evidence="19">
    <location>
        <begin position="430"/>
        <end position="500"/>
    </location>
</feature>
<dbReference type="SMART" id="SM00387">
    <property type="entry name" value="HATPase_c"/>
    <property type="match status" value="1"/>
</dbReference>
<dbReference type="CDD" id="cd00130">
    <property type="entry name" value="PAS"/>
    <property type="match status" value="2"/>
</dbReference>
<dbReference type="InterPro" id="IPR003594">
    <property type="entry name" value="HATPase_dom"/>
</dbReference>
<dbReference type="PROSITE" id="PS50885">
    <property type="entry name" value="HAMP"/>
    <property type="match status" value="1"/>
</dbReference>
<evidence type="ECO:0000256" key="2">
    <source>
        <dbReference type="ARBA" id="ARBA00004651"/>
    </source>
</evidence>
<dbReference type="SMART" id="SM00448">
    <property type="entry name" value="REC"/>
    <property type="match status" value="2"/>
</dbReference>
<dbReference type="InterPro" id="IPR029151">
    <property type="entry name" value="Sensor-like_sf"/>
</dbReference>
<reference evidence="23 24" key="1">
    <citation type="journal article" date="2019" name="Int. J. Syst. Evol. Microbiol.">
        <title>The Global Catalogue of Microorganisms (GCM) 10K type strain sequencing project: providing services to taxonomists for standard genome sequencing and annotation.</title>
        <authorList>
            <consortium name="The Broad Institute Genomics Platform"/>
            <consortium name="The Broad Institute Genome Sequencing Center for Infectious Disease"/>
            <person name="Wu L."/>
            <person name="Ma J."/>
        </authorList>
    </citation>
    <scope>NUCLEOTIDE SEQUENCE [LARGE SCALE GENOMIC DNA]</scope>
    <source>
        <strain evidence="23 24">JCM 15608</strain>
    </source>
</reference>
<evidence type="ECO:0000259" key="22">
    <source>
        <dbReference type="PROSITE" id="PS50894"/>
    </source>
</evidence>
<name>A0ABN1L6I0_9GAMM</name>
<dbReference type="InterPro" id="IPR003661">
    <property type="entry name" value="HisK_dim/P_dom"/>
</dbReference>
<dbReference type="PANTHER" id="PTHR45339:SF1">
    <property type="entry name" value="HYBRID SIGNAL TRANSDUCTION HISTIDINE KINASE J"/>
    <property type="match status" value="1"/>
</dbReference>
<dbReference type="CDD" id="cd17546">
    <property type="entry name" value="REC_hyHK_CKI1_RcsC-like"/>
    <property type="match status" value="2"/>
</dbReference>
<dbReference type="SUPFAM" id="SSF52172">
    <property type="entry name" value="CheY-like"/>
    <property type="match status" value="2"/>
</dbReference>
<dbReference type="InterPro" id="IPR005467">
    <property type="entry name" value="His_kinase_dom"/>
</dbReference>
<evidence type="ECO:0000259" key="17">
    <source>
        <dbReference type="PROSITE" id="PS50109"/>
    </source>
</evidence>
<dbReference type="RefSeq" id="WP_343816929.1">
    <property type="nucleotide sequence ID" value="NZ_BAAAFA010000005.1"/>
</dbReference>
<evidence type="ECO:0000256" key="6">
    <source>
        <dbReference type="ARBA" id="ARBA00022679"/>
    </source>
</evidence>
<dbReference type="SUPFAM" id="SSF47384">
    <property type="entry name" value="Homodimeric domain of signal transducing histidine kinase"/>
    <property type="match status" value="1"/>
</dbReference>
<dbReference type="PROSITE" id="PS50109">
    <property type="entry name" value="HIS_KIN"/>
    <property type="match status" value="1"/>
</dbReference>
<feature type="domain" description="HAMP" evidence="21">
    <location>
        <begin position="366"/>
        <end position="418"/>
    </location>
</feature>
<dbReference type="Gene3D" id="2.10.70.100">
    <property type="match status" value="1"/>
</dbReference>
<dbReference type="SMART" id="SM00388">
    <property type="entry name" value="HisKA"/>
    <property type="match status" value="1"/>
</dbReference>
<dbReference type="SUPFAM" id="SSF55785">
    <property type="entry name" value="PYP-like sensor domain (PAS domain)"/>
    <property type="match status" value="2"/>
</dbReference>
<sequence length="1420" mass="158969">MQLSKQQLSTNDTEKLLTIGRAKYPISKQIPIMSFAVVLIATIFISFFFYFETEKLLTKQTEHELAIETSLVEPIIEQLYSQAYSDTLFLSKTPPIQEMITAIKNSNKENSRLWRSRLEQIFSEFIAHKDYYYQVRYIGLANNGLELANVRSDVPQKITPEQALQEKLTRPYFQATMKRSDEEVYFSKIELAKNHGRIELPFKPVLRIATPVFDESTQAFFGIIVINLDFNQFFLTLKEKMLGQLSFYLTNQAGDFIYHPDNTKTFGFDLGERHLLQNDFPSLKNVVENNLAEMSLTRVNIDNKSYLGHFRHLALNKFSGAHPLNLLVLKDTSEIELKLQSLKVKSILIGGILALVTLVIAIFLAKKITTPLQQITENISALEENTSVQKLPLDSNSEVGVLARCFHNLLIQMQSALKEQQHSALLAKQAANKITAIFNSTAEGFITINEQGIITSFNAAAQLMFGYSEVEVVGENISILMPTNHSIKHDEYIKNYLATGLAGIIGIGRKLTAKKKSGEMFPIHLAISKAENEEGIIFTGVIRDTSKEALLELEKEAHQKELIEVNERMSLATHAANIGIWQYDILSDRLEWDDQMFIIYGYDKTKFNNTITDWKSAVHPDDLEDSVSAINNAIKNKSSFEHEFRVIQDNGNIRYIKAMALTKQNDAGETNQIIGVNFDVTERKEVERQHIAAKEIAEEATRHKAEFLASMSHEIRTPMNGILGMLGLLKRNPLSDEQLHRVNLANSSAEALLNLLNDILDFSKVEAGKLDLEIIDFDLRKLFGEFVESIALKGQEKNIEIILDNRGIEQSHVKGDPGRIRQILHNLTSNAIKFTQQGEIVITAALVKKEANSDKLLLQCQVTDTGIGIPEKKVAIIFESFTQVDASTTRQYGGTGLGLAICKQLCTMMNGDISVESTLNKGSTFTFTIELSESDHAYEVMPSTPINNTEILIVDDNTTNLLVLKEQLELWGANVHQADSGESALQLLNQSVILEQEGSSAGVKSKEKSPIKIAFLDMHMPKMNGAMLAKKITETPKFAHIKLVMMTSMATRGDASYFASRGFSAYFPKPAVTGDLLKALQLCLAKNETSNEQTPLITHHYLQDIENNSITQNTDDEIRKLTHCRLLLVEDNRINQEVARHILEDLGITPDIAANGLEALASLKAANEDTPFNIVLMDCQMPEMDGYQATKAIRSGKSGEINKDITIIAMTANAMAGDKEKCLAAGMTDYLSKPINSVSLKEKILMHLMPQFIDDGLGEYHPKSISLAPMAEQEVIEDKTALLSQKQNTVPTDNETTNNNISQDTNIDLTWDSDDFAKRLTYNDAIQQKLLALFLEETPSLINELEQSVAKDDLLQQQEVSHKIQGMTANISAKKLSALAKKFNKYAKEAKSVETKALITQLVCEYNNLTKLLKEAQITH</sequence>
<evidence type="ECO:0000256" key="4">
    <source>
        <dbReference type="ARBA" id="ARBA00022475"/>
    </source>
</evidence>
<evidence type="ECO:0000256" key="16">
    <source>
        <dbReference type="SAM" id="Phobius"/>
    </source>
</evidence>
<feature type="domain" description="Response regulatory" evidence="18">
    <location>
        <begin position="950"/>
        <end position="1084"/>
    </location>
</feature>
<comment type="catalytic activity">
    <reaction evidence="1">
        <text>ATP + protein L-histidine = ADP + protein N-phospho-L-histidine.</text>
        <dbReference type="EC" id="2.7.13.3"/>
    </reaction>
</comment>
<dbReference type="Gene3D" id="6.10.340.10">
    <property type="match status" value="1"/>
</dbReference>
<keyword evidence="11 16" id="KW-1133">Transmembrane helix</keyword>
<dbReference type="InterPro" id="IPR036641">
    <property type="entry name" value="HPT_dom_sf"/>
</dbReference>
<dbReference type="PANTHER" id="PTHR45339">
    <property type="entry name" value="HYBRID SIGNAL TRANSDUCTION HISTIDINE KINASE J"/>
    <property type="match status" value="1"/>
</dbReference>
<keyword evidence="13 16" id="KW-0472">Membrane</keyword>
<evidence type="ECO:0000256" key="1">
    <source>
        <dbReference type="ARBA" id="ARBA00000085"/>
    </source>
</evidence>
<evidence type="ECO:0000259" key="19">
    <source>
        <dbReference type="PROSITE" id="PS50112"/>
    </source>
</evidence>
<dbReference type="PROSITE" id="PS50110">
    <property type="entry name" value="RESPONSE_REGULATORY"/>
    <property type="match status" value="2"/>
</dbReference>
<gene>
    <name evidence="23" type="ORF">GCM10009111_16570</name>
</gene>
<comment type="subcellular location">
    <subcellularLocation>
        <location evidence="2">Cell membrane</location>
        <topology evidence="2">Multi-pass membrane protein</topology>
    </subcellularLocation>
</comment>
<dbReference type="SUPFAM" id="SSF47226">
    <property type="entry name" value="Histidine-containing phosphotransfer domain, HPT domain"/>
    <property type="match status" value="1"/>
</dbReference>
<feature type="modified residue" description="4-aspartylphosphate" evidence="15">
    <location>
        <position position="1017"/>
    </location>
</feature>
<dbReference type="InterPro" id="IPR048760">
    <property type="entry name" value="VP0354-like_sensor_dom"/>
</dbReference>
<dbReference type="InterPro" id="IPR036890">
    <property type="entry name" value="HATPase_C_sf"/>
</dbReference>
<feature type="domain" description="PAS" evidence="19">
    <location>
        <begin position="565"/>
        <end position="637"/>
    </location>
</feature>
<dbReference type="Pfam" id="PF21623">
    <property type="entry name" value="HK_sensor_dom_bact"/>
    <property type="match status" value="1"/>
</dbReference>
<dbReference type="SMART" id="SM00091">
    <property type="entry name" value="PAS"/>
    <property type="match status" value="2"/>
</dbReference>
<dbReference type="InterPro" id="IPR036097">
    <property type="entry name" value="HisK_dim/P_sf"/>
</dbReference>
<keyword evidence="7 16" id="KW-0812">Transmembrane</keyword>
<dbReference type="Pfam" id="PF02518">
    <property type="entry name" value="HATPase_c"/>
    <property type="match status" value="1"/>
</dbReference>
<dbReference type="Gene3D" id="1.10.287.130">
    <property type="match status" value="1"/>
</dbReference>
<evidence type="ECO:0000313" key="24">
    <source>
        <dbReference type="Proteomes" id="UP001500021"/>
    </source>
</evidence>
<evidence type="ECO:0000256" key="14">
    <source>
        <dbReference type="PROSITE-ProRule" id="PRU00110"/>
    </source>
</evidence>
<keyword evidence="10" id="KW-0067">ATP-binding</keyword>
<dbReference type="CDD" id="cd16922">
    <property type="entry name" value="HATPase_EvgS-ArcB-TorS-like"/>
    <property type="match status" value="1"/>
</dbReference>